<feature type="transmembrane region" description="Helical" evidence="1">
    <location>
        <begin position="58"/>
        <end position="83"/>
    </location>
</feature>
<dbReference type="EMBL" id="PFWU01000042">
    <property type="protein sequence ID" value="PJA45360.1"/>
    <property type="molecule type" value="Genomic_DNA"/>
</dbReference>
<dbReference type="Proteomes" id="UP000229385">
    <property type="component" value="Unassembled WGS sequence"/>
</dbReference>
<comment type="caution">
    <text evidence="2">The sequence shown here is derived from an EMBL/GenBank/DDBJ whole genome shotgun (WGS) entry which is preliminary data.</text>
</comment>
<evidence type="ECO:0000256" key="1">
    <source>
        <dbReference type="SAM" id="Phobius"/>
    </source>
</evidence>
<keyword evidence="1" id="KW-1133">Transmembrane helix</keyword>
<sequence length="614" mass="66959">MTLKEEVKQGITCDSVGKPDSILSRAVCLSVHPGKMILFPFLHWFNKRYRNTYQFARLIFSFDLLLIGIMIGLGSVAVFLALWSPTSFSDKIYFDATVAPREVIAGAPSTLIIRYTNGTDEDLRNARLNLKFPDHFLLQEITHEGEQVDPEEIIIGDIPVGDSGSVRIRGVMFGDIGGEQTFTSSMHFVHGLEKNLGGLKTDVYTFSPVSSTLALTLTLPERLIAFQPVEGTISYKNTGEIDFPDISIEPEWPEGFTFTSSETVIYNGAFALPAINAGESGEMSFGGFLGDVGEEVTFLFHPFFTFGDTHYQQETLEHTAPVIPPQVTASHRINATSWRPGATTSITITYENTGGFDVSDVELGITSKSPFFYQDEYRVDSSEYPELSSLEPGASGEVSINVPIRSYITQNQTSEYENLSITTKSIANYTLGDGSGQRIETVGSSIQTKLTTPIVLESFGRYATAGGEQLGRGPLPPRVGTQTKYWIFWHISGTTNDLESVTLTGTLGEGVEFTGGQTVSHNSPAEYEAGTNSITWTTDLIEHTFSPTSKIVAVAFELGITPTEDMIGTTPTLLDDVRLTAVDALTGEIVTAYGSPVTTYLPNDLMAVDKATVQ</sequence>
<gene>
    <name evidence="2" type="ORF">CO174_03485</name>
</gene>
<organism evidence="2 3">
    <name type="scientific">Candidatus Uhrbacteria bacterium CG_4_9_14_3_um_filter_50_9</name>
    <dbReference type="NCBI Taxonomy" id="1975035"/>
    <lineage>
        <taxon>Bacteria</taxon>
        <taxon>Candidatus Uhriibacteriota</taxon>
    </lineage>
</organism>
<evidence type="ECO:0000313" key="3">
    <source>
        <dbReference type="Proteomes" id="UP000229385"/>
    </source>
</evidence>
<name>A0A2M7XBV2_9BACT</name>
<dbReference type="AlphaFoldDB" id="A0A2M7XBV2"/>
<evidence type="ECO:0000313" key="2">
    <source>
        <dbReference type="EMBL" id="PJA45360.1"/>
    </source>
</evidence>
<protein>
    <recommendedName>
        <fullName evidence="4">DUF11 domain-containing protein</fullName>
    </recommendedName>
</protein>
<accession>A0A2M7XBV2</accession>
<reference evidence="3" key="1">
    <citation type="submission" date="2017-09" db="EMBL/GenBank/DDBJ databases">
        <title>Depth-based differentiation of microbial function through sediment-hosted aquifers and enrichment of novel symbionts in the deep terrestrial subsurface.</title>
        <authorList>
            <person name="Probst A.J."/>
            <person name="Ladd B."/>
            <person name="Jarett J.K."/>
            <person name="Geller-Mcgrath D.E."/>
            <person name="Sieber C.M.K."/>
            <person name="Emerson J.B."/>
            <person name="Anantharaman K."/>
            <person name="Thomas B.C."/>
            <person name="Malmstrom R."/>
            <person name="Stieglmeier M."/>
            <person name="Klingl A."/>
            <person name="Woyke T."/>
            <person name="Ryan C.M."/>
            <person name="Banfield J.F."/>
        </authorList>
    </citation>
    <scope>NUCLEOTIDE SEQUENCE [LARGE SCALE GENOMIC DNA]</scope>
</reference>
<evidence type="ECO:0008006" key="4">
    <source>
        <dbReference type="Google" id="ProtNLM"/>
    </source>
</evidence>
<keyword evidence="1" id="KW-0812">Transmembrane</keyword>
<proteinExistence type="predicted"/>
<keyword evidence="1" id="KW-0472">Membrane</keyword>